<sequence>MPRSMEAAATNSFQQQPKTNPAVVSGHNTNHQHGIANPFTPIPAIVTSHPLSGSQTVPLNSFSQSNSSSLVNQSSNNFPNKSDNSSNSSSVVNWNSDAKNFRIQGWDPILIIVQILAIQALHYLTLSVITPPLLALFAQPLPLDYEGGPANVAMIMDWREMAGYGTLHQSHNLLGTWAVYGKLPEKLGRKPSRLGQAQSHTKIKHLKRQVESNQHTEEPKRPSNDHMTVDIAADPKRRWILSAAWFMSSMIGVLWLYYIVRKPIHIMDHSLTICLNHLILTSYYSSSLPTSIWFYFILIFSSIIQIIWSENLCVKREMRDGLGIGWKVDHRPEDLPKIKTILNHHHHYEQISDNND</sequence>
<evidence type="ECO:0000256" key="5">
    <source>
        <dbReference type="ARBA" id="ARBA00022927"/>
    </source>
</evidence>
<evidence type="ECO:0000256" key="10">
    <source>
        <dbReference type="SAM" id="Phobius"/>
    </source>
</evidence>
<evidence type="ECO:0000256" key="9">
    <source>
        <dbReference type="SAM" id="MobiDB-lite"/>
    </source>
</evidence>
<keyword evidence="3" id="KW-0813">Transport</keyword>
<feature type="region of interest" description="Disordered" evidence="9">
    <location>
        <begin position="189"/>
        <end position="227"/>
    </location>
</feature>
<feature type="region of interest" description="Disordered" evidence="9">
    <location>
        <begin position="56"/>
        <end position="91"/>
    </location>
</feature>
<feature type="compositionally biased region" description="Basic and acidic residues" evidence="9">
    <location>
        <begin position="208"/>
        <end position="227"/>
    </location>
</feature>
<organism evidence="11 12">
    <name type="scientific">Austropuccinia psidii MF-1</name>
    <dbReference type="NCBI Taxonomy" id="1389203"/>
    <lineage>
        <taxon>Eukaryota</taxon>
        <taxon>Fungi</taxon>
        <taxon>Dikarya</taxon>
        <taxon>Basidiomycota</taxon>
        <taxon>Pucciniomycotina</taxon>
        <taxon>Pucciniomycetes</taxon>
        <taxon>Pucciniales</taxon>
        <taxon>Sphaerophragmiaceae</taxon>
        <taxon>Austropuccinia</taxon>
    </lineage>
</organism>
<protein>
    <submittedName>
        <fullName evidence="11">Uncharacterized protein</fullName>
    </submittedName>
</protein>
<dbReference type="Proteomes" id="UP000765509">
    <property type="component" value="Unassembled WGS sequence"/>
</dbReference>
<dbReference type="GO" id="GO:0000139">
    <property type="term" value="C:Golgi membrane"/>
    <property type="evidence" value="ECO:0007669"/>
    <property type="project" value="UniProtKB-SubCell"/>
</dbReference>
<comment type="subcellular location">
    <subcellularLocation>
        <location evidence="1">Golgi apparatus membrane</location>
        <topology evidence="1">Multi-pass membrane protein</topology>
    </subcellularLocation>
</comment>
<feature type="region of interest" description="Disordered" evidence="9">
    <location>
        <begin position="1"/>
        <end position="39"/>
    </location>
</feature>
<keyword evidence="12" id="KW-1185">Reference proteome</keyword>
<dbReference type="PANTHER" id="PTHR12952:SF0">
    <property type="entry name" value="PROTEIN SYS1 HOMOLOG"/>
    <property type="match status" value="1"/>
</dbReference>
<keyword evidence="7" id="KW-0333">Golgi apparatus</keyword>
<evidence type="ECO:0000256" key="1">
    <source>
        <dbReference type="ARBA" id="ARBA00004653"/>
    </source>
</evidence>
<dbReference type="EMBL" id="AVOT02001076">
    <property type="protein sequence ID" value="MBW0465576.1"/>
    <property type="molecule type" value="Genomic_DNA"/>
</dbReference>
<evidence type="ECO:0000256" key="3">
    <source>
        <dbReference type="ARBA" id="ARBA00022448"/>
    </source>
</evidence>
<evidence type="ECO:0000256" key="7">
    <source>
        <dbReference type="ARBA" id="ARBA00023034"/>
    </source>
</evidence>
<dbReference type="InterPro" id="IPR019185">
    <property type="entry name" value="Integral_membrane_SYS1-rel"/>
</dbReference>
<dbReference type="GO" id="GO:0034067">
    <property type="term" value="P:protein localization to Golgi apparatus"/>
    <property type="evidence" value="ECO:0007669"/>
    <property type="project" value="TreeGrafter"/>
</dbReference>
<evidence type="ECO:0000256" key="2">
    <source>
        <dbReference type="ARBA" id="ARBA00008160"/>
    </source>
</evidence>
<feature type="transmembrane region" description="Helical" evidence="10">
    <location>
        <begin position="239"/>
        <end position="259"/>
    </location>
</feature>
<keyword evidence="4 10" id="KW-0812">Transmembrane</keyword>
<dbReference type="Pfam" id="PF09801">
    <property type="entry name" value="SYS1"/>
    <property type="match status" value="1"/>
</dbReference>
<dbReference type="GO" id="GO:0005802">
    <property type="term" value="C:trans-Golgi network"/>
    <property type="evidence" value="ECO:0007669"/>
    <property type="project" value="TreeGrafter"/>
</dbReference>
<dbReference type="OrthoDB" id="542931at2759"/>
<comment type="similarity">
    <text evidence="2">Belongs to the SYS1 family.</text>
</comment>
<evidence type="ECO:0000256" key="4">
    <source>
        <dbReference type="ARBA" id="ARBA00022692"/>
    </source>
</evidence>
<keyword evidence="6 10" id="KW-1133">Transmembrane helix</keyword>
<feature type="compositionally biased region" description="Low complexity" evidence="9">
    <location>
        <begin position="59"/>
        <end position="91"/>
    </location>
</feature>
<dbReference type="GO" id="GO:0043001">
    <property type="term" value="P:Golgi to plasma membrane protein transport"/>
    <property type="evidence" value="ECO:0007669"/>
    <property type="project" value="TreeGrafter"/>
</dbReference>
<name>A0A9Q3BIK3_9BASI</name>
<feature type="compositionally biased region" description="Polar residues" evidence="9">
    <location>
        <begin position="9"/>
        <end position="19"/>
    </location>
</feature>
<reference evidence="11" key="1">
    <citation type="submission" date="2021-03" db="EMBL/GenBank/DDBJ databases">
        <title>Draft genome sequence of rust myrtle Austropuccinia psidii MF-1, a brazilian biotype.</title>
        <authorList>
            <person name="Quecine M.C."/>
            <person name="Pachon D.M.R."/>
            <person name="Bonatelli M.L."/>
            <person name="Correr F.H."/>
            <person name="Franceschini L.M."/>
            <person name="Leite T.F."/>
            <person name="Margarido G.R.A."/>
            <person name="Almeida C.A."/>
            <person name="Ferrarezi J.A."/>
            <person name="Labate C.A."/>
        </authorList>
    </citation>
    <scope>NUCLEOTIDE SEQUENCE</scope>
    <source>
        <strain evidence="11">MF-1</strain>
    </source>
</reference>
<gene>
    <name evidence="11" type="ORF">O181_005291</name>
</gene>
<feature type="transmembrane region" description="Helical" evidence="10">
    <location>
        <begin position="292"/>
        <end position="309"/>
    </location>
</feature>
<accession>A0A9Q3BIK3</accession>
<dbReference type="PANTHER" id="PTHR12952">
    <property type="entry name" value="SYS1"/>
    <property type="match status" value="1"/>
</dbReference>
<evidence type="ECO:0000313" key="11">
    <source>
        <dbReference type="EMBL" id="MBW0465576.1"/>
    </source>
</evidence>
<keyword evidence="8 10" id="KW-0472">Membrane</keyword>
<dbReference type="GO" id="GO:0006895">
    <property type="term" value="P:Golgi to endosome transport"/>
    <property type="evidence" value="ECO:0007669"/>
    <property type="project" value="TreeGrafter"/>
</dbReference>
<evidence type="ECO:0000256" key="8">
    <source>
        <dbReference type="ARBA" id="ARBA00023136"/>
    </source>
</evidence>
<dbReference type="AlphaFoldDB" id="A0A9Q3BIK3"/>
<evidence type="ECO:0000313" key="12">
    <source>
        <dbReference type="Proteomes" id="UP000765509"/>
    </source>
</evidence>
<evidence type="ECO:0000256" key="6">
    <source>
        <dbReference type="ARBA" id="ARBA00022989"/>
    </source>
</evidence>
<comment type="caution">
    <text evidence="11">The sequence shown here is derived from an EMBL/GenBank/DDBJ whole genome shotgun (WGS) entry which is preliminary data.</text>
</comment>
<proteinExistence type="inferred from homology"/>
<keyword evidence="5" id="KW-0653">Protein transport</keyword>
<dbReference type="GO" id="GO:0005829">
    <property type="term" value="C:cytosol"/>
    <property type="evidence" value="ECO:0007669"/>
    <property type="project" value="GOC"/>
</dbReference>